<dbReference type="HOGENOM" id="CLU_686479_0_0_7"/>
<dbReference type="eggNOG" id="ENOG50317P8">
    <property type="taxonomic scope" value="Bacteria"/>
</dbReference>
<name>F0JK96_9BACT</name>
<organism evidence="1 2">
    <name type="scientific">Pseudodesulfovibrio mercurii</name>
    <dbReference type="NCBI Taxonomy" id="641491"/>
    <lineage>
        <taxon>Bacteria</taxon>
        <taxon>Pseudomonadati</taxon>
        <taxon>Thermodesulfobacteriota</taxon>
        <taxon>Desulfovibrionia</taxon>
        <taxon>Desulfovibrionales</taxon>
        <taxon>Desulfovibrionaceae</taxon>
    </lineage>
</organism>
<reference evidence="1 2" key="1">
    <citation type="journal article" date="2011" name="J. Bacteriol.">
        <title>Genome sequence of the mercury-methylating strain Desulfovibrio desulfuricans ND132.</title>
        <authorList>
            <person name="Brown S.D."/>
            <person name="Gilmour C.C."/>
            <person name="Kucken A.M."/>
            <person name="Wall J.D."/>
            <person name="Elias D.A."/>
            <person name="Brandt C.C."/>
            <person name="Podar M."/>
            <person name="Chertkov O."/>
            <person name="Held B."/>
            <person name="Bruce D.C."/>
            <person name="Detter J.C."/>
            <person name="Tapia R."/>
            <person name="Han C.S."/>
            <person name="Goodwin L.A."/>
            <person name="Cheng J.F."/>
            <person name="Pitluck S."/>
            <person name="Woyke T."/>
            <person name="Mikhailova N."/>
            <person name="Ivanova N.N."/>
            <person name="Han J."/>
            <person name="Lucas S."/>
            <person name="Lapidus A.L."/>
            <person name="Land M.L."/>
            <person name="Hauser L.J."/>
            <person name="Palumbo A.V."/>
        </authorList>
    </citation>
    <scope>NUCLEOTIDE SEQUENCE [LARGE SCALE GENOMIC DNA]</scope>
    <source>
        <strain evidence="1 2">ND132</strain>
    </source>
</reference>
<evidence type="ECO:0000313" key="2">
    <source>
        <dbReference type="Proteomes" id="UP000007845"/>
    </source>
</evidence>
<dbReference type="AlphaFoldDB" id="F0JK96"/>
<dbReference type="RefSeq" id="WP_014323769.1">
    <property type="nucleotide sequence ID" value="NC_016803.1"/>
</dbReference>
<keyword evidence="2" id="KW-1185">Reference proteome</keyword>
<dbReference type="KEGG" id="ddn:DND132_3142"/>
<proteinExistence type="predicted"/>
<dbReference type="OrthoDB" id="5464512at2"/>
<sequence>MKNPLSIANGKLVNDGMQPTAKAKLALLTDSEDGQPSFSFILENLGLHACMEAMDAASYKQENFIDKTLRLLVLDAAYRVMPLWENAEVCQDGLRDLMRMAHLCAHGELDHEELQGRLWEVAQPIMRERLSHGEMSVAKEARDCALLSASLKLIPALNRAVEAMQLHHSITARVSTYACKGNKGHALRYAWEQGGAISFGATYGVTSKHVLAAVEAEIWHVAYTIADELLGLIRYEIVEINEKEMKVFLLEALASAGKDIAENVVHKGARRVIDAAMVAGSFEEAKGLAHDAAQGVFRDACSDPDMYEELAIGRTAIAAACHDFQDEDTFAICHALYHFHEGSFYKVHPLNQNADEITRKIALDARNGLCLEQMAYPAASRYAGKAETGILAEVLGRLLAP</sequence>
<dbReference type="Proteomes" id="UP000007845">
    <property type="component" value="Chromosome"/>
</dbReference>
<dbReference type="STRING" id="641491.DND132_3142"/>
<evidence type="ECO:0000313" key="1">
    <source>
        <dbReference type="EMBL" id="EGB16345.1"/>
    </source>
</evidence>
<protein>
    <submittedName>
        <fullName evidence="1">Uncharacterized protein</fullName>
    </submittedName>
</protein>
<gene>
    <name evidence="1" type="ORF">DND132_3142</name>
</gene>
<dbReference type="EMBL" id="CP003220">
    <property type="protein sequence ID" value="EGB16345.1"/>
    <property type="molecule type" value="Genomic_DNA"/>
</dbReference>
<accession>F0JK96</accession>